<dbReference type="GO" id="GO:0000166">
    <property type="term" value="F:nucleotide binding"/>
    <property type="evidence" value="ECO:0007669"/>
    <property type="project" value="InterPro"/>
</dbReference>
<sequence length="366" mass="40293">MASKVYNVGVIGYGMSAKVFHIPLITVTPSFNLHSIVQRTPKPNDNAAHDHPSAKIYHSADAMFQDPEIDLIVVTTTPDTHYTFTKTALEAGKHVIVEKPFVPTAKEAEDLVQISKKTGKLICVYQNRRWDSDFLTVRKLVETGTIGRVVEFETHFDRWKPVRPETWKGTLGMDQAGGVIYDLGVHVIDQVYVLFGLPKSVTCVFSNQRNDGGEEPDSFTVLLGYGKGGPLVTAKAGVMCVAVEQLRFWVRGTKASYQKFHLDIQEDQLKTGLKPGDEGFGIESDDRAGSLVVMGEDNKPRQEVCKNVQPETYAALYKAFAKAIAENSEDAVPVKASQAAEVLRIIEAARESAKSGKTVNLGFEMS</sequence>
<evidence type="ECO:0008006" key="7">
    <source>
        <dbReference type="Google" id="ProtNLM"/>
    </source>
</evidence>
<evidence type="ECO:0000259" key="3">
    <source>
        <dbReference type="Pfam" id="PF01408"/>
    </source>
</evidence>
<keyword evidence="2" id="KW-0560">Oxidoreductase</keyword>
<dbReference type="AlphaFoldDB" id="A0A3E2HHW5"/>
<dbReference type="OMA" id="RFERWRP"/>
<dbReference type="EMBL" id="NCSJ02000043">
    <property type="protein sequence ID" value="RFU33020.1"/>
    <property type="molecule type" value="Genomic_DNA"/>
</dbReference>
<dbReference type="Gene3D" id="3.30.360.10">
    <property type="entry name" value="Dihydrodipicolinate Reductase, domain 2"/>
    <property type="match status" value="1"/>
</dbReference>
<organism evidence="5 6">
    <name type="scientific">Scytalidium lignicola</name>
    <name type="common">Hyphomycete</name>
    <dbReference type="NCBI Taxonomy" id="5539"/>
    <lineage>
        <taxon>Eukaryota</taxon>
        <taxon>Fungi</taxon>
        <taxon>Dikarya</taxon>
        <taxon>Ascomycota</taxon>
        <taxon>Pezizomycotina</taxon>
        <taxon>Leotiomycetes</taxon>
        <taxon>Leotiomycetes incertae sedis</taxon>
        <taxon>Scytalidium</taxon>
    </lineage>
</organism>
<dbReference type="GO" id="GO:0016491">
    <property type="term" value="F:oxidoreductase activity"/>
    <property type="evidence" value="ECO:0007669"/>
    <property type="project" value="UniProtKB-KW"/>
</dbReference>
<evidence type="ECO:0000256" key="2">
    <source>
        <dbReference type="ARBA" id="ARBA00023002"/>
    </source>
</evidence>
<accession>A0A3E2HHW5</accession>
<name>A0A3E2HHW5_SCYLI</name>
<evidence type="ECO:0000313" key="6">
    <source>
        <dbReference type="Proteomes" id="UP000258309"/>
    </source>
</evidence>
<keyword evidence="6" id="KW-1185">Reference proteome</keyword>
<dbReference type="InterPro" id="IPR051317">
    <property type="entry name" value="Gfo/Idh/MocA_oxidoreduct"/>
</dbReference>
<feature type="non-terminal residue" evidence="5">
    <location>
        <position position="1"/>
    </location>
</feature>
<dbReference type="PANTHER" id="PTHR43708">
    <property type="entry name" value="CONSERVED EXPRESSED OXIDOREDUCTASE (EUROFUNG)"/>
    <property type="match status" value="1"/>
</dbReference>
<dbReference type="Pfam" id="PF01408">
    <property type="entry name" value="GFO_IDH_MocA"/>
    <property type="match status" value="1"/>
</dbReference>
<dbReference type="InterPro" id="IPR036291">
    <property type="entry name" value="NAD(P)-bd_dom_sf"/>
</dbReference>
<comment type="caution">
    <text evidence="5">The sequence shown here is derived from an EMBL/GenBank/DDBJ whole genome shotgun (WGS) entry which is preliminary data.</text>
</comment>
<dbReference type="InterPro" id="IPR000683">
    <property type="entry name" value="Gfo/Idh/MocA-like_OxRdtase_N"/>
</dbReference>
<dbReference type="Gene3D" id="3.40.50.720">
    <property type="entry name" value="NAD(P)-binding Rossmann-like Domain"/>
    <property type="match status" value="1"/>
</dbReference>
<evidence type="ECO:0000256" key="1">
    <source>
        <dbReference type="ARBA" id="ARBA00010928"/>
    </source>
</evidence>
<dbReference type="Proteomes" id="UP000258309">
    <property type="component" value="Unassembled WGS sequence"/>
</dbReference>
<dbReference type="STRING" id="5539.A0A3E2HHW5"/>
<dbReference type="InterPro" id="IPR004104">
    <property type="entry name" value="Gfo/Idh/MocA-like_OxRdtase_C"/>
</dbReference>
<feature type="domain" description="Gfo/Idh/MocA-like oxidoreductase C-terminal" evidence="4">
    <location>
        <begin position="138"/>
        <end position="361"/>
    </location>
</feature>
<dbReference type="SUPFAM" id="SSF51735">
    <property type="entry name" value="NAD(P)-binding Rossmann-fold domains"/>
    <property type="match status" value="1"/>
</dbReference>
<dbReference type="Pfam" id="PF02894">
    <property type="entry name" value="GFO_IDH_MocA_C"/>
    <property type="match status" value="1"/>
</dbReference>
<reference evidence="5 6" key="1">
    <citation type="submission" date="2018-05" db="EMBL/GenBank/DDBJ databases">
        <title>Draft genome sequence of Scytalidium lignicola DSM 105466, a ubiquitous saprotrophic fungus.</title>
        <authorList>
            <person name="Buettner E."/>
            <person name="Gebauer A.M."/>
            <person name="Hofrichter M."/>
            <person name="Liers C."/>
            <person name="Kellner H."/>
        </authorList>
    </citation>
    <scope>NUCLEOTIDE SEQUENCE [LARGE SCALE GENOMIC DNA]</scope>
    <source>
        <strain evidence="5 6">DSM 105466</strain>
    </source>
</reference>
<evidence type="ECO:0000313" key="5">
    <source>
        <dbReference type="EMBL" id="RFU33020.1"/>
    </source>
</evidence>
<feature type="domain" description="Gfo/Idh/MocA-like oxidoreductase N-terminal" evidence="3">
    <location>
        <begin position="7"/>
        <end position="124"/>
    </location>
</feature>
<dbReference type="OrthoDB" id="2129491at2759"/>
<dbReference type="PANTHER" id="PTHR43708:SF5">
    <property type="entry name" value="CONSERVED EXPRESSED OXIDOREDUCTASE (EUROFUNG)-RELATED"/>
    <property type="match status" value="1"/>
</dbReference>
<protein>
    <recommendedName>
        <fullName evidence="7">Gfo/Idh/MocA-like oxidoreductase N-terminal domain-containing protein</fullName>
    </recommendedName>
</protein>
<feature type="non-terminal residue" evidence="5">
    <location>
        <position position="366"/>
    </location>
</feature>
<comment type="similarity">
    <text evidence="1">Belongs to the Gfo/Idh/MocA family.</text>
</comment>
<proteinExistence type="inferred from homology"/>
<gene>
    <name evidence="5" type="ORF">B7463_g3325</name>
</gene>
<evidence type="ECO:0000259" key="4">
    <source>
        <dbReference type="Pfam" id="PF02894"/>
    </source>
</evidence>